<keyword evidence="7" id="KW-0238">DNA-binding</keyword>
<keyword evidence="3 10" id="KW-0489">Methyltransferase</keyword>
<proteinExistence type="inferred from homology"/>
<evidence type="ECO:0000256" key="7">
    <source>
        <dbReference type="ARBA" id="ARBA00023125"/>
    </source>
</evidence>
<evidence type="ECO:0000256" key="3">
    <source>
        <dbReference type="ARBA" id="ARBA00022603"/>
    </source>
</evidence>
<dbReference type="EC" id="2.1.1.113" evidence="2"/>
<reference evidence="10" key="2">
    <citation type="journal article" date="2014" name="ISME J.">
        <title>Microbial stratification in low pH oxic and suboxic macroscopic growths along an acid mine drainage.</title>
        <authorList>
            <person name="Mendez-Garcia C."/>
            <person name="Mesa V."/>
            <person name="Sprenger R.R."/>
            <person name="Richter M."/>
            <person name="Diez M.S."/>
            <person name="Solano J."/>
            <person name="Bargiela R."/>
            <person name="Golyshina O.V."/>
            <person name="Manteca A."/>
            <person name="Ramos J.L."/>
            <person name="Gallego J.R."/>
            <person name="Llorente I."/>
            <person name="Martins Dos Santos V.A."/>
            <person name="Jensen O.N."/>
            <person name="Pelaez A.I."/>
            <person name="Sanchez J."/>
            <person name="Ferrer M."/>
        </authorList>
    </citation>
    <scope>NUCLEOTIDE SEQUENCE</scope>
</reference>
<name>T0YJD3_9ZZZZ</name>
<protein>
    <recommendedName>
        <fullName evidence="2">site-specific DNA-methyltransferase (cytosine-N(4)-specific)</fullName>
        <ecNumber evidence="2">2.1.1.113</ecNumber>
    </recommendedName>
</protein>
<dbReference type="GO" id="GO:0003677">
    <property type="term" value="F:DNA binding"/>
    <property type="evidence" value="ECO:0007669"/>
    <property type="project" value="UniProtKB-KW"/>
</dbReference>
<evidence type="ECO:0000256" key="2">
    <source>
        <dbReference type="ARBA" id="ARBA00012185"/>
    </source>
</evidence>
<dbReference type="GO" id="GO:0008170">
    <property type="term" value="F:N-methyltransferase activity"/>
    <property type="evidence" value="ECO:0007669"/>
    <property type="project" value="InterPro"/>
</dbReference>
<dbReference type="GO" id="GO:0032259">
    <property type="term" value="P:methylation"/>
    <property type="evidence" value="ECO:0007669"/>
    <property type="project" value="UniProtKB-KW"/>
</dbReference>
<gene>
    <name evidence="10" type="ORF">B1B_17531</name>
</gene>
<dbReference type="EMBL" id="AUZY01011710">
    <property type="protein sequence ID" value="EQD33268.1"/>
    <property type="molecule type" value="Genomic_DNA"/>
</dbReference>
<dbReference type="PROSITE" id="PS00093">
    <property type="entry name" value="N4_MTASE"/>
    <property type="match status" value="1"/>
</dbReference>
<evidence type="ECO:0000256" key="4">
    <source>
        <dbReference type="ARBA" id="ARBA00022679"/>
    </source>
</evidence>
<dbReference type="InterPro" id="IPR002941">
    <property type="entry name" value="DNA_methylase_N4/N6"/>
</dbReference>
<comment type="catalytic activity">
    <reaction evidence="8">
        <text>a 2'-deoxycytidine in DNA + S-adenosyl-L-methionine = an N(4)-methyl-2'-deoxycytidine in DNA + S-adenosyl-L-homocysteine + H(+)</text>
        <dbReference type="Rhea" id="RHEA:16857"/>
        <dbReference type="Rhea" id="RHEA-COMP:11369"/>
        <dbReference type="Rhea" id="RHEA-COMP:13674"/>
        <dbReference type="ChEBI" id="CHEBI:15378"/>
        <dbReference type="ChEBI" id="CHEBI:57856"/>
        <dbReference type="ChEBI" id="CHEBI:59789"/>
        <dbReference type="ChEBI" id="CHEBI:85452"/>
        <dbReference type="ChEBI" id="CHEBI:137933"/>
        <dbReference type="EC" id="2.1.1.113"/>
    </reaction>
</comment>
<dbReference type="SUPFAM" id="SSF53335">
    <property type="entry name" value="S-adenosyl-L-methionine-dependent methyltransferases"/>
    <property type="match status" value="1"/>
</dbReference>
<evidence type="ECO:0000256" key="6">
    <source>
        <dbReference type="ARBA" id="ARBA00022747"/>
    </source>
</evidence>
<evidence type="ECO:0000313" key="10">
    <source>
        <dbReference type="EMBL" id="EQD33268.1"/>
    </source>
</evidence>
<organism evidence="10">
    <name type="scientific">mine drainage metagenome</name>
    <dbReference type="NCBI Taxonomy" id="410659"/>
    <lineage>
        <taxon>unclassified sequences</taxon>
        <taxon>metagenomes</taxon>
        <taxon>ecological metagenomes</taxon>
    </lineage>
</organism>
<sequence length="476" mass="53631">TVRQLARRLEVDSPAVEEELDRLAARGEVVRMGRGLWMLSDYETLERRPDFEDAAAFRERFEHEDGIALGAYDGPITFRPNDQLPVHRWWPYVQGYSAEFVRAVIDHAGLSASATVLDPFSGSGTTLIEARRAGARAIGFELLAPAALAARVKGRLELDRSALERARRRVLARALRSAPGALPFLRETRRQFDPDVLDELTRLRDALPESTRPEDEAARLAFGRILIPSSHLRRSPCLGYGPAGPAGPPPFDRFRTAITEMRSDLEALAPERARWGPPIVVEQRDARTMDLPAGSVDLALTSPPYVNGMDYVMNYKIDLAWLGYVSSYADLTRLRREEVACDNLPRAETRAYRTTHDAPDPWLPEILEQIRERTRRKGSYRRDDMHGIVHRYFRDLLPILSGVYRSLRPGGRFVLVIGDSLLAGTYVPGDLITARLGASVGFRIRSVDIARERRSGQRRSFRLRESVVTLERPNGT</sequence>
<keyword evidence="4" id="KW-0808">Transferase</keyword>
<dbReference type="Gene3D" id="3.40.50.150">
    <property type="entry name" value="Vaccinia Virus protein VP39"/>
    <property type="match status" value="2"/>
</dbReference>
<dbReference type="AlphaFoldDB" id="T0YJD3"/>
<dbReference type="GO" id="GO:0015667">
    <property type="term" value="F:site-specific DNA-methyltransferase (cytosine-N4-specific) activity"/>
    <property type="evidence" value="ECO:0007669"/>
    <property type="project" value="UniProtKB-EC"/>
</dbReference>
<keyword evidence="6" id="KW-0680">Restriction system</keyword>
<comment type="similarity">
    <text evidence="1">Belongs to the N(4)/N(6)-methyltransferase family. N(4) subfamily.</text>
</comment>
<keyword evidence="5" id="KW-0949">S-adenosyl-L-methionine</keyword>
<evidence type="ECO:0000256" key="1">
    <source>
        <dbReference type="ARBA" id="ARBA00010203"/>
    </source>
</evidence>
<dbReference type="GO" id="GO:0009307">
    <property type="term" value="P:DNA restriction-modification system"/>
    <property type="evidence" value="ECO:0007669"/>
    <property type="project" value="UniProtKB-KW"/>
</dbReference>
<evidence type="ECO:0000256" key="8">
    <source>
        <dbReference type="ARBA" id="ARBA00049120"/>
    </source>
</evidence>
<dbReference type="InterPro" id="IPR017985">
    <property type="entry name" value="MeTrfase_CN4_CS"/>
</dbReference>
<accession>T0YJD3</accession>
<reference evidence="10" key="1">
    <citation type="submission" date="2013-08" db="EMBL/GenBank/DDBJ databases">
        <authorList>
            <person name="Mendez C."/>
            <person name="Richter M."/>
            <person name="Ferrer M."/>
            <person name="Sanchez J."/>
        </authorList>
    </citation>
    <scope>NUCLEOTIDE SEQUENCE</scope>
</reference>
<comment type="caution">
    <text evidence="10">The sequence shown here is derived from an EMBL/GenBank/DDBJ whole genome shotgun (WGS) entry which is preliminary data.</text>
</comment>
<dbReference type="InterPro" id="IPR029063">
    <property type="entry name" value="SAM-dependent_MTases_sf"/>
</dbReference>
<feature type="domain" description="DNA methylase N-4/N-6" evidence="9">
    <location>
        <begin position="112"/>
        <end position="142"/>
    </location>
</feature>
<feature type="non-terminal residue" evidence="10">
    <location>
        <position position="1"/>
    </location>
</feature>
<evidence type="ECO:0000259" key="9">
    <source>
        <dbReference type="Pfam" id="PF01555"/>
    </source>
</evidence>
<evidence type="ECO:0000256" key="5">
    <source>
        <dbReference type="ARBA" id="ARBA00022691"/>
    </source>
</evidence>
<dbReference type="Pfam" id="PF01555">
    <property type="entry name" value="N6_N4_Mtase"/>
    <property type="match status" value="1"/>
</dbReference>